<protein>
    <submittedName>
        <fullName evidence="2">Zf-HC2 domain-containing protein</fullName>
    </submittedName>
</protein>
<reference evidence="2" key="1">
    <citation type="submission" date="2020-08" db="EMBL/GenBank/DDBJ databases">
        <title>Genome public.</title>
        <authorList>
            <person name="Liu C."/>
            <person name="Sun Q."/>
        </authorList>
    </citation>
    <scope>NUCLEOTIDE SEQUENCE</scope>
    <source>
        <strain evidence="2">NSJ-68</strain>
    </source>
</reference>
<evidence type="ECO:0000313" key="3">
    <source>
        <dbReference type="Proteomes" id="UP000649345"/>
    </source>
</evidence>
<sequence>MTCKEVEQMIMPYINDELTDRQLGPFLEHVYSCKSCYEELEIYYTLYAGLSQLDGENEGQDMHNLLQEALHASEQRVRGRLLFNVYYVVTQALAMAALVAIIVMEIWKI</sequence>
<organism evidence="2 3">
    <name type="scientific">Anaerosacchariphilus hominis</name>
    <dbReference type="NCBI Taxonomy" id="2763017"/>
    <lineage>
        <taxon>Bacteria</taxon>
        <taxon>Bacillati</taxon>
        <taxon>Bacillota</taxon>
        <taxon>Clostridia</taxon>
        <taxon>Lachnospirales</taxon>
        <taxon>Lachnospiraceae</taxon>
        <taxon>Anaerosacchariphilus</taxon>
    </lineage>
</organism>
<dbReference type="Proteomes" id="UP000649345">
    <property type="component" value="Unassembled WGS sequence"/>
</dbReference>
<comment type="caution">
    <text evidence="2">The sequence shown here is derived from an EMBL/GenBank/DDBJ whole genome shotgun (WGS) entry which is preliminary data.</text>
</comment>
<keyword evidence="1" id="KW-1133">Transmembrane helix</keyword>
<dbReference type="AlphaFoldDB" id="A0A923LDP7"/>
<feature type="transmembrane region" description="Helical" evidence="1">
    <location>
        <begin position="85"/>
        <end position="107"/>
    </location>
</feature>
<evidence type="ECO:0000313" key="2">
    <source>
        <dbReference type="EMBL" id="MBC5660197.1"/>
    </source>
</evidence>
<keyword evidence="1" id="KW-0812">Transmembrane</keyword>
<gene>
    <name evidence="2" type="ORF">H8S44_10475</name>
</gene>
<name>A0A923LDP7_9FIRM</name>
<dbReference type="RefSeq" id="WP_186873632.1">
    <property type="nucleotide sequence ID" value="NZ_JACOOR010000005.1"/>
</dbReference>
<keyword evidence="3" id="KW-1185">Reference proteome</keyword>
<evidence type="ECO:0000256" key="1">
    <source>
        <dbReference type="SAM" id="Phobius"/>
    </source>
</evidence>
<keyword evidence="1" id="KW-0472">Membrane</keyword>
<dbReference type="EMBL" id="JACOOR010000005">
    <property type="protein sequence ID" value="MBC5660197.1"/>
    <property type="molecule type" value="Genomic_DNA"/>
</dbReference>
<proteinExistence type="predicted"/>
<accession>A0A923LDP7</accession>